<dbReference type="eggNOG" id="COG2205">
    <property type="taxonomic scope" value="Bacteria"/>
</dbReference>
<dbReference type="Pfam" id="PF02518">
    <property type="entry name" value="HATPase_c"/>
    <property type="match status" value="1"/>
</dbReference>
<dbReference type="SUPFAM" id="SSF55781">
    <property type="entry name" value="GAF domain-like"/>
    <property type="match status" value="1"/>
</dbReference>
<evidence type="ECO:0000256" key="8">
    <source>
        <dbReference type="SAM" id="Coils"/>
    </source>
</evidence>
<dbReference type="PRINTS" id="PR00344">
    <property type="entry name" value="BCTRLSENSOR"/>
</dbReference>
<dbReference type="InterPro" id="IPR000014">
    <property type="entry name" value="PAS"/>
</dbReference>
<dbReference type="GO" id="GO:0000155">
    <property type="term" value="F:phosphorelay sensor kinase activity"/>
    <property type="evidence" value="ECO:0007669"/>
    <property type="project" value="InterPro"/>
</dbReference>
<dbReference type="SMART" id="SM00065">
    <property type="entry name" value="GAF"/>
    <property type="match status" value="1"/>
</dbReference>
<dbReference type="PROSITE" id="PS50110">
    <property type="entry name" value="RESPONSE_REGULATORY"/>
    <property type="match status" value="1"/>
</dbReference>
<dbReference type="SUPFAM" id="SSF55785">
    <property type="entry name" value="PYP-like sensor domain (PAS domain)"/>
    <property type="match status" value="1"/>
</dbReference>
<proteinExistence type="predicted"/>
<feature type="domain" description="Response regulatory" evidence="10">
    <location>
        <begin position="553"/>
        <end position="672"/>
    </location>
</feature>
<dbReference type="AlphaFoldDB" id="A1WZ01"/>
<dbReference type="CDD" id="cd17546">
    <property type="entry name" value="REC_hyHK_CKI1_RcsC-like"/>
    <property type="match status" value="1"/>
</dbReference>
<dbReference type="SUPFAM" id="SSF52172">
    <property type="entry name" value="CheY-like"/>
    <property type="match status" value="1"/>
</dbReference>
<dbReference type="InterPro" id="IPR003661">
    <property type="entry name" value="HisK_dim/P_dom"/>
</dbReference>
<dbReference type="SUPFAM" id="SSF47384">
    <property type="entry name" value="Homodimeric domain of signal transducing histidine kinase"/>
    <property type="match status" value="1"/>
</dbReference>
<feature type="coiled-coil region" evidence="8">
    <location>
        <begin position="159"/>
        <end position="186"/>
    </location>
</feature>
<dbReference type="SUPFAM" id="SSF55874">
    <property type="entry name" value="ATPase domain of HSP90 chaperone/DNA topoisomerase II/histidine kinase"/>
    <property type="match status" value="1"/>
</dbReference>
<keyword evidence="5 13" id="KW-0418">Kinase</keyword>
<protein>
    <recommendedName>
        <fullName evidence="2">histidine kinase</fullName>
        <ecNumber evidence="2">2.7.13.3</ecNumber>
    </recommendedName>
</protein>
<dbReference type="SMART" id="SM00387">
    <property type="entry name" value="HATPase_c"/>
    <property type="match status" value="1"/>
</dbReference>
<dbReference type="PROSITE" id="PS50113">
    <property type="entry name" value="PAC"/>
    <property type="match status" value="1"/>
</dbReference>
<dbReference type="NCBIfam" id="TIGR00229">
    <property type="entry name" value="sensory_box"/>
    <property type="match status" value="1"/>
</dbReference>
<reference evidence="14" key="1">
    <citation type="submission" date="2006-12" db="EMBL/GenBank/DDBJ databases">
        <title>Complete sequence of Halorhodospira halophila SL1.</title>
        <authorList>
            <consortium name="US DOE Joint Genome Institute"/>
            <person name="Copeland A."/>
            <person name="Lucas S."/>
            <person name="Lapidus A."/>
            <person name="Barry K."/>
            <person name="Detter J.C."/>
            <person name="Glavina del Rio T."/>
            <person name="Hammon N."/>
            <person name="Israni S."/>
            <person name="Dalin E."/>
            <person name="Tice H."/>
            <person name="Pitluck S."/>
            <person name="Saunders E."/>
            <person name="Brettin T."/>
            <person name="Bruce D."/>
            <person name="Han C."/>
            <person name="Tapia R."/>
            <person name="Schmutz J."/>
            <person name="Larimer F."/>
            <person name="Land M."/>
            <person name="Hauser L."/>
            <person name="Kyrpides N."/>
            <person name="Mikhailova N."/>
            <person name="Hoff W."/>
            <person name="Richardson P."/>
        </authorList>
    </citation>
    <scope>NUCLEOTIDE SEQUENCE [LARGE SCALE GENOMIC DNA]</scope>
    <source>
        <strain evidence="14">DSM 244 / SL1</strain>
    </source>
</reference>
<dbReference type="Pfam" id="PF00072">
    <property type="entry name" value="Response_reg"/>
    <property type="match status" value="1"/>
</dbReference>
<evidence type="ECO:0000259" key="9">
    <source>
        <dbReference type="PROSITE" id="PS50109"/>
    </source>
</evidence>
<dbReference type="CDD" id="cd00075">
    <property type="entry name" value="HATPase"/>
    <property type="match status" value="1"/>
</dbReference>
<dbReference type="CDD" id="cd00082">
    <property type="entry name" value="HisKA"/>
    <property type="match status" value="1"/>
</dbReference>
<dbReference type="KEGG" id="hha:Hhal_2149"/>
<dbReference type="SMART" id="SM00091">
    <property type="entry name" value="PAS"/>
    <property type="match status" value="1"/>
</dbReference>
<gene>
    <name evidence="13" type="ordered locus">Hhal_2149</name>
</gene>
<dbReference type="InterPro" id="IPR004358">
    <property type="entry name" value="Sig_transdc_His_kin-like_C"/>
</dbReference>
<comment type="catalytic activity">
    <reaction evidence="1">
        <text>ATP + protein L-histidine = ADP + protein N-phospho-L-histidine.</text>
        <dbReference type="EC" id="2.7.13.3"/>
    </reaction>
</comment>
<dbReference type="FunFam" id="3.30.565.10:FF:000010">
    <property type="entry name" value="Sensor histidine kinase RcsC"/>
    <property type="match status" value="1"/>
</dbReference>
<dbReference type="InterPro" id="IPR003018">
    <property type="entry name" value="GAF"/>
</dbReference>
<dbReference type="Pfam" id="PF00512">
    <property type="entry name" value="HisKA"/>
    <property type="match status" value="1"/>
</dbReference>
<feature type="domain" description="Histidine kinase" evidence="9">
    <location>
        <begin position="313"/>
        <end position="528"/>
    </location>
</feature>
<feature type="domain" description="PAC" evidence="12">
    <location>
        <begin position="250"/>
        <end position="302"/>
    </location>
</feature>
<dbReference type="Proteomes" id="UP000000647">
    <property type="component" value="Chromosome"/>
</dbReference>
<dbReference type="EC" id="2.7.13.3" evidence="2"/>
<dbReference type="InterPro" id="IPR036097">
    <property type="entry name" value="HisK_dim/P_sf"/>
</dbReference>
<keyword evidence="4 13" id="KW-0808">Transferase</keyword>
<dbReference type="HOGENOM" id="CLU_000445_114_44_6"/>
<dbReference type="RefSeq" id="WP_011814935.1">
    <property type="nucleotide sequence ID" value="NC_008789.1"/>
</dbReference>
<dbReference type="Gene3D" id="1.10.287.130">
    <property type="match status" value="1"/>
</dbReference>
<evidence type="ECO:0000313" key="14">
    <source>
        <dbReference type="Proteomes" id="UP000000647"/>
    </source>
</evidence>
<dbReference type="InterPro" id="IPR005467">
    <property type="entry name" value="His_kinase_dom"/>
</dbReference>
<dbReference type="Gene3D" id="3.30.450.20">
    <property type="entry name" value="PAS domain"/>
    <property type="match status" value="1"/>
</dbReference>
<reference evidence="13 14" key="2">
    <citation type="journal article" date="2013" name="Stand. Genomic Sci.">
        <title>Complete genome sequence of Halorhodospira halophila SL1.</title>
        <authorList>
            <person name="Challacombe J.F."/>
            <person name="Majid S."/>
            <person name="Deole R."/>
            <person name="Brettin T.S."/>
            <person name="Bruce D."/>
            <person name="Delano S.F."/>
            <person name="Detter J.C."/>
            <person name="Gleasner C.D."/>
            <person name="Han C.S."/>
            <person name="Misra M."/>
            <person name="Reitenga K.G."/>
            <person name="Mikhailova N."/>
            <person name="Woyke T."/>
            <person name="Pitluck S."/>
            <person name="Nolan M."/>
            <person name="Land M.L."/>
            <person name="Saunders E."/>
            <person name="Tapia R."/>
            <person name="Lapidus A."/>
            <person name="Ivanova N."/>
            <person name="Hoff W.D."/>
        </authorList>
    </citation>
    <scope>NUCLEOTIDE SEQUENCE [LARGE SCALE GENOMIC DNA]</scope>
    <source>
        <strain evidence="14">DSM 244 / SL1</strain>
    </source>
</reference>
<evidence type="ECO:0000256" key="5">
    <source>
        <dbReference type="ARBA" id="ARBA00022777"/>
    </source>
</evidence>
<keyword evidence="14" id="KW-1185">Reference proteome</keyword>
<dbReference type="SMART" id="SM00388">
    <property type="entry name" value="HisKA"/>
    <property type="match status" value="1"/>
</dbReference>
<organism evidence="13 14">
    <name type="scientific">Halorhodospira halophila (strain DSM 244 / SL1)</name>
    <name type="common">Ectothiorhodospira halophila (strain DSM 244 / SL1)</name>
    <dbReference type="NCBI Taxonomy" id="349124"/>
    <lineage>
        <taxon>Bacteria</taxon>
        <taxon>Pseudomonadati</taxon>
        <taxon>Pseudomonadota</taxon>
        <taxon>Gammaproteobacteria</taxon>
        <taxon>Chromatiales</taxon>
        <taxon>Ectothiorhodospiraceae</taxon>
        <taxon>Halorhodospira</taxon>
    </lineage>
</organism>
<dbReference type="Gene3D" id="3.30.565.10">
    <property type="entry name" value="Histidine kinase-like ATPase, C-terminal domain"/>
    <property type="match status" value="1"/>
</dbReference>
<dbReference type="eggNOG" id="COG0784">
    <property type="taxonomic scope" value="Bacteria"/>
</dbReference>
<name>A1WZ01_HALHL</name>
<evidence type="ECO:0000313" key="13">
    <source>
        <dbReference type="EMBL" id="ABM62913.1"/>
    </source>
</evidence>
<dbReference type="Gene3D" id="3.40.50.2300">
    <property type="match status" value="1"/>
</dbReference>
<feature type="domain" description="PAS" evidence="11">
    <location>
        <begin position="176"/>
        <end position="247"/>
    </location>
</feature>
<dbReference type="Pfam" id="PF13426">
    <property type="entry name" value="PAS_9"/>
    <property type="match status" value="1"/>
</dbReference>
<evidence type="ECO:0000256" key="4">
    <source>
        <dbReference type="ARBA" id="ARBA00022679"/>
    </source>
</evidence>
<dbReference type="SMART" id="SM00448">
    <property type="entry name" value="REC"/>
    <property type="match status" value="1"/>
</dbReference>
<feature type="modified residue" description="4-aspartylphosphate" evidence="7">
    <location>
        <position position="602"/>
    </location>
</feature>
<dbReference type="PROSITE" id="PS50112">
    <property type="entry name" value="PAS"/>
    <property type="match status" value="1"/>
</dbReference>
<accession>A1WZ01</accession>
<sequence>MKSAPIPDNEHIRLAALYSYRILDTEAEAAFDRCVRTLCQIYQVPIATVTFVDRDRQWFKSAQGLEDCETPRSTSFCGHVVADGNPLVVEDTHQDPRFHDNPLVTSPPHIRFYAGVPLITPAGQPIGVLCIQDRQPRRFSDEDLIPLQDLAVLLISELELRHRENVQRLRRQLEHRQRELEAIFQAATSVSLIKTDLEGIIQETSTGTEALFGYARHELIGRPVALVHRPEDHTQPGTIIERLRNDRTPVRREMPLMRSDGSTFPALFSVHPITDAHDELIATLSVTFDISDQKRVEQELEQAVRAKSDFLNAVSHDLRTPLNALMGFSQLLAETDLTPEERQRYAEHCRRGGERLHGLIDSLLELSRLQSGGMRAHTEPLALPALIEEQCALFRPAAERKGIELACQISADLPRWIQGDRTRLEQALSNLIDNAIKYTEAGHVRITASAEGEQITLAVEDTGPGIPAENRDRIFAAFDRGNYQGEQQGHGLGLAIAREIAQLMGGNLHLDSEQGRGTTFTLTARLQTLCEETTPHAQRPCQPAKGPPQPGLRILVAEDDPTNAILARTLLERLDAQVTVVEDGVTALHTWRDGTFDLLLLDLQMPGLDGLQLARAIRHEENQEHRAPARIALFTAHARSEVEQRGFEAGCDEFLTKPARKGDLEALLARAGSPDPQPPR</sequence>
<dbReference type="InterPro" id="IPR011006">
    <property type="entry name" value="CheY-like_superfamily"/>
</dbReference>
<dbReference type="InterPro" id="IPR001789">
    <property type="entry name" value="Sig_transdc_resp-reg_receiver"/>
</dbReference>
<evidence type="ECO:0000256" key="6">
    <source>
        <dbReference type="ARBA" id="ARBA00023012"/>
    </source>
</evidence>
<dbReference type="EMBL" id="CP000544">
    <property type="protein sequence ID" value="ABM62913.1"/>
    <property type="molecule type" value="Genomic_DNA"/>
</dbReference>
<dbReference type="InterPro" id="IPR029016">
    <property type="entry name" value="GAF-like_dom_sf"/>
</dbReference>
<dbReference type="CDD" id="cd00130">
    <property type="entry name" value="PAS"/>
    <property type="match status" value="1"/>
</dbReference>
<dbReference type="PANTHER" id="PTHR43047">
    <property type="entry name" value="TWO-COMPONENT HISTIDINE PROTEIN KINASE"/>
    <property type="match status" value="1"/>
</dbReference>
<dbReference type="InterPro" id="IPR003594">
    <property type="entry name" value="HATPase_dom"/>
</dbReference>
<dbReference type="InterPro" id="IPR035965">
    <property type="entry name" value="PAS-like_dom_sf"/>
</dbReference>
<dbReference type="Gene3D" id="3.30.450.40">
    <property type="match status" value="1"/>
</dbReference>
<evidence type="ECO:0000259" key="12">
    <source>
        <dbReference type="PROSITE" id="PS50113"/>
    </source>
</evidence>
<keyword evidence="3 7" id="KW-0597">Phosphoprotein</keyword>
<evidence type="ECO:0000256" key="1">
    <source>
        <dbReference type="ARBA" id="ARBA00000085"/>
    </source>
</evidence>
<keyword evidence="6" id="KW-0902">Two-component regulatory system</keyword>
<evidence type="ECO:0000256" key="7">
    <source>
        <dbReference type="PROSITE-ProRule" id="PRU00169"/>
    </source>
</evidence>
<dbReference type="STRING" id="349124.Hhal_2149"/>
<dbReference type="InterPro" id="IPR000700">
    <property type="entry name" value="PAS-assoc_C"/>
</dbReference>
<evidence type="ECO:0000256" key="2">
    <source>
        <dbReference type="ARBA" id="ARBA00012438"/>
    </source>
</evidence>
<evidence type="ECO:0000256" key="3">
    <source>
        <dbReference type="ARBA" id="ARBA00022553"/>
    </source>
</evidence>
<dbReference type="eggNOG" id="COG2203">
    <property type="taxonomic scope" value="Bacteria"/>
</dbReference>
<dbReference type="InterPro" id="IPR036890">
    <property type="entry name" value="HATPase_C_sf"/>
</dbReference>
<evidence type="ECO:0000259" key="10">
    <source>
        <dbReference type="PROSITE" id="PS50110"/>
    </source>
</evidence>
<keyword evidence="8" id="KW-0175">Coiled coil</keyword>
<evidence type="ECO:0000259" key="11">
    <source>
        <dbReference type="PROSITE" id="PS50112"/>
    </source>
</evidence>
<dbReference type="Pfam" id="PF01590">
    <property type="entry name" value="GAF"/>
    <property type="match status" value="1"/>
</dbReference>
<dbReference type="PROSITE" id="PS50109">
    <property type="entry name" value="HIS_KIN"/>
    <property type="match status" value="1"/>
</dbReference>